<dbReference type="AlphaFoldDB" id="A0A6J7D4E7"/>
<protein>
    <submittedName>
        <fullName evidence="7">Unannotated protein</fullName>
    </submittedName>
</protein>
<dbReference type="InterPro" id="IPR036527">
    <property type="entry name" value="SCP2_sterol-bd_dom_sf"/>
</dbReference>
<dbReference type="Pfam" id="PF14863">
    <property type="entry name" value="Alkyl_sulf_dimr"/>
    <property type="match status" value="1"/>
</dbReference>
<evidence type="ECO:0000259" key="6">
    <source>
        <dbReference type="SMART" id="SM00849"/>
    </source>
</evidence>
<dbReference type="GO" id="GO:0018909">
    <property type="term" value="P:dodecyl sulfate metabolic process"/>
    <property type="evidence" value="ECO:0007669"/>
    <property type="project" value="InterPro"/>
</dbReference>
<dbReference type="SMART" id="SM00849">
    <property type="entry name" value="Lactamase_B"/>
    <property type="match status" value="1"/>
</dbReference>
<comment type="similarity">
    <text evidence="4">Belongs to the metallo-beta-lactamase superfamily. Type III sulfatase family.</text>
</comment>
<dbReference type="Pfam" id="PF14864">
    <property type="entry name" value="Alkyl_sulf_C"/>
    <property type="match status" value="1"/>
</dbReference>
<feature type="compositionally biased region" description="Polar residues" evidence="5">
    <location>
        <begin position="1"/>
        <end position="19"/>
    </location>
</feature>
<proteinExistence type="inferred from homology"/>
<accession>A0A6J7D4E7</accession>
<dbReference type="PANTHER" id="PTHR43223:SF2">
    <property type="entry name" value="METALLO-BETA-LACTAMASE DOMAIN-CONTAINING PROTEIN"/>
    <property type="match status" value="1"/>
</dbReference>
<dbReference type="Gene3D" id="1.25.40.880">
    <property type="entry name" value="Alkyl sulfatase, dimerisation domain"/>
    <property type="match status" value="1"/>
</dbReference>
<evidence type="ECO:0000256" key="2">
    <source>
        <dbReference type="ARBA" id="ARBA00022801"/>
    </source>
</evidence>
<evidence type="ECO:0000313" key="7">
    <source>
        <dbReference type="EMBL" id="CAB4863988.1"/>
    </source>
</evidence>
<feature type="region of interest" description="Disordered" evidence="5">
    <location>
        <begin position="1"/>
        <end position="29"/>
    </location>
</feature>
<dbReference type="InterPro" id="IPR029229">
    <property type="entry name" value="Alkyl_sulf_C"/>
</dbReference>
<dbReference type="InterPro" id="IPR029228">
    <property type="entry name" value="Alkyl_sulf_dimr"/>
</dbReference>
<dbReference type="GO" id="GO:0046983">
    <property type="term" value="F:protein dimerization activity"/>
    <property type="evidence" value="ECO:0007669"/>
    <property type="project" value="InterPro"/>
</dbReference>
<sequence length="578" mass="62413">MTTGRSHSFSPNGADTVTAPNGARAHRDHVSHSQLLARTFATVRPGVWSLTGNGLSNQTFIEAPEGIIAIDTGESIEEMTEALNELRRHTDRPIAAVLYTHFHYVSGTAAVLDGAHLEPLPIWAHERVAVNRARAGAEIAPAYGRGLAEQFATSLPTEGPDALVNVGLGHFYRNPAHAPFRYGHIPATNTFSGDTVITVAGLTIEVTHAPSDADDSVTYWFPSLGVCVNNLVWPTLFNIFAIRGEEYRDPRVLLRGLDHLLSLGADHLVAAHGPVISGAADITARVTRYRDSIQYLWDQTVRHINMGATSRELAHLVTLPEFFDNDYLTSEFYGVAEHHTRQIQTGLFGWFDGDEANLFPVEPGERCNRLIAGFGGRDNVYAQASAAVAGDDLRWAVELASWLVRSDGATDGDRALLAGALRLIAQRTPAANIRNWCLARARGLDGSEDRSRFYIHRLNKRQLAAAAPTDAVYLLRVLLKPTRAIGINTHVAWSFDDGTTCGLHLRNCIACPTDGHGADITVSCTRAAWADVVTSSTTLSDALAAGDLQVSGDTRALVAALDSFDVAGLRAPGSQARA</sequence>
<dbReference type="InterPro" id="IPR038536">
    <property type="entry name" value="Alkyl/aryl-sulf_dimr_sf"/>
</dbReference>
<keyword evidence="1" id="KW-0479">Metal-binding</keyword>
<evidence type="ECO:0000256" key="4">
    <source>
        <dbReference type="ARBA" id="ARBA00033751"/>
    </source>
</evidence>
<evidence type="ECO:0000256" key="3">
    <source>
        <dbReference type="ARBA" id="ARBA00022833"/>
    </source>
</evidence>
<reference evidence="7" key="1">
    <citation type="submission" date="2020-05" db="EMBL/GenBank/DDBJ databases">
        <authorList>
            <person name="Chiriac C."/>
            <person name="Salcher M."/>
            <person name="Ghai R."/>
            <person name="Kavagutti S V."/>
        </authorList>
    </citation>
    <scope>NUCLEOTIDE SEQUENCE</scope>
</reference>
<dbReference type="Gene3D" id="3.30.1050.10">
    <property type="entry name" value="SCP2 sterol-binding domain"/>
    <property type="match status" value="1"/>
</dbReference>
<dbReference type="SUPFAM" id="SSF56281">
    <property type="entry name" value="Metallo-hydrolase/oxidoreductase"/>
    <property type="match status" value="1"/>
</dbReference>
<dbReference type="Pfam" id="PF00753">
    <property type="entry name" value="Lactamase_B"/>
    <property type="match status" value="1"/>
</dbReference>
<organism evidence="7">
    <name type="scientific">freshwater metagenome</name>
    <dbReference type="NCBI Taxonomy" id="449393"/>
    <lineage>
        <taxon>unclassified sequences</taxon>
        <taxon>metagenomes</taxon>
        <taxon>ecological metagenomes</taxon>
    </lineage>
</organism>
<feature type="domain" description="Metallo-beta-lactamase" evidence="6">
    <location>
        <begin position="55"/>
        <end position="272"/>
    </location>
</feature>
<dbReference type="Gene3D" id="3.60.15.30">
    <property type="entry name" value="Metallo-beta-lactamase domain"/>
    <property type="match status" value="1"/>
</dbReference>
<dbReference type="PANTHER" id="PTHR43223">
    <property type="entry name" value="ALKYL/ARYL-SULFATASE"/>
    <property type="match status" value="1"/>
</dbReference>
<dbReference type="SUPFAM" id="SSF55718">
    <property type="entry name" value="SCP-like"/>
    <property type="match status" value="1"/>
</dbReference>
<dbReference type="InterPro" id="IPR052195">
    <property type="entry name" value="Bact_Alkyl/Aryl-Sulfatase"/>
</dbReference>
<dbReference type="InterPro" id="IPR044097">
    <property type="entry name" value="Bds1/SdsA1_MBL-fold"/>
</dbReference>
<dbReference type="GO" id="GO:0018741">
    <property type="term" value="F:linear primary-alkylsulfatase activity"/>
    <property type="evidence" value="ECO:0007669"/>
    <property type="project" value="InterPro"/>
</dbReference>
<dbReference type="EMBL" id="CAFBLP010000007">
    <property type="protein sequence ID" value="CAB4863988.1"/>
    <property type="molecule type" value="Genomic_DNA"/>
</dbReference>
<keyword evidence="3" id="KW-0862">Zinc</keyword>
<dbReference type="InterPro" id="IPR001279">
    <property type="entry name" value="Metallo-B-lactamas"/>
</dbReference>
<dbReference type="InterPro" id="IPR036866">
    <property type="entry name" value="RibonucZ/Hydroxyglut_hydro"/>
</dbReference>
<name>A0A6J7D4E7_9ZZZZ</name>
<evidence type="ECO:0000256" key="1">
    <source>
        <dbReference type="ARBA" id="ARBA00022723"/>
    </source>
</evidence>
<evidence type="ECO:0000256" key="5">
    <source>
        <dbReference type="SAM" id="MobiDB-lite"/>
    </source>
</evidence>
<gene>
    <name evidence="7" type="ORF">UFOPK3376_00427</name>
</gene>
<keyword evidence="2" id="KW-0378">Hydrolase</keyword>
<dbReference type="GO" id="GO:0046872">
    <property type="term" value="F:metal ion binding"/>
    <property type="evidence" value="ECO:0007669"/>
    <property type="project" value="UniProtKB-KW"/>
</dbReference>
<dbReference type="CDD" id="cd07710">
    <property type="entry name" value="arylsulfatase_Sdsa1-like_MBL-fold"/>
    <property type="match status" value="1"/>
</dbReference>